<dbReference type="SUPFAM" id="SSF100895">
    <property type="entry name" value="Kazal-type serine protease inhibitors"/>
    <property type="match status" value="1"/>
</dbReference>
<comment type="caution">
    <text evidence="3">The sequence shown here is derived from an EMBL/GenBank/DDBJ whole genome shotgun (WGS) entry which is preliminary data.</text>
</comment>
<dbReference type="Pfam" id="PF00050">
    <property type="entry name" value="Kazal_1"/>
    <property type="match status" value="1"/>
</dbReference>
<dbReference type="OrthoDB" id="126772at2759"/>
<evidence type="ECO:0000256" key="1">
    <source>
        <dbReference type="SAM" id="SignalP"/>
    </source>
</evidence>
<protein>
    <recommendedName>
        <fullName evidence="2">Kazal-like domain-containing protein</fullName>
    </recommendedName>
</protein>
<dbReference type="InterPro" id="IPR039932">
    <property type="entry name" value="Spink4-like"/>
</dbReference>
<dbReference type="AlphaFoldDB" id="A0A0L0BVG8"/>
<evidence type="ECO:0000313" key="4">
    <source>
        <dbReference type="Proteomes" id="UP000037069"/>
    </source>
</evidence>
<dbReference type="InterPro" id="IPR002350">
    <property type="entry name" value="Kazal_dom"/>
</dbReference>
<evidence type="ECO:0000259" key="2">
    <source>
        <dbReference type="PROSITE" id="PS51465"/>
    </source>
</evidence>
<dbReference type="PROSITE" id="PS51465">
    <property type="entry name" value="KAZAL_2"/>
    <property type="match status" value="1"/>
</dbReference>
<reference evidence="3 4" key="1">
    <citation type="journal article" date="2015" name="Nat. Commun.">
        <title>Lucilia cuprina genome unlocks parasitic fly biology to underpin future interventions.</title>
        <authorList>
            <person name="Anstead C.A."/>
            <person name="Korhonen P.K."/>
            <person name="Young N.D."/>
            <person name="Hall R.S."/>
            <person name="Jex A.R."/>
            <person name="Murali S.C."/>
            <person name="Hughes D.S."/>
            <person name="Lee S.F."/>
            <person name="Perry T."/>
            <person name="Stroehlein A.J."/>
            <person name="Ansell B.R."/>
            <person name="Breugelmans B."/>
            <person name="Hofmann A."/>
            <person name="Qu J."/>
            <person name="Dugan S."/>
            <person name="Lee S.L."/>
            <person name="Chao H."/>
            <person name="Dinh H."/>
            <person name="Han Y."/>
            <person name="Doddapaneni H.V."/>
            <person name="Worley K.C."/>
            <person name="Muzny D.M."/>
            <person name="Ioannidis P."/>
            <person name="Waterhouse R.M."/>
            <person name="Zdobnov E.M."/>
            <person name="James P.J."/>
            <person name="Bagnall N.H."/>
            <person name="Kotze A.C."/>
            <person name="Gibbs R.A."/>
            <person name="Richards S."/>
            <person name="Batterham P."/>
            <person name="Gasser R.B."/>
        </authorList>
    </citation>
    <scope>NUCLEOTIDE SEQUENCE [LARGE SCALE GENOMIC DNA]</scope>
    <source>
        <strain evidence="3 4">LS</strain>
        <tissue evidence="3">Full body</tissue>
    </source>
</reference>
<keyword evidence="4" id="KW-1185">Reference proteome</keyword>
<gene>
    <name evidence="3" type="ORF">FF38_01456</name>
</gene>
<proteinExistence type="predicted"/>
<dbReference type="Proteomes" id="UP000037069">
    <property type="component" value="Unassembled WGS sequence"/>
</dbReference>
<dbReference type="EMBL" id="JRES01001267">
    <property type="protein sequence ID" value="KNC24060.1"/>
    <property type="molecule type" value="Genomic_DNA"/>
</dbReference>
<dbReference type="OMA" id="QNPWLRP"/>
<organism evidence="3 4">
    <name type="scientific">Lucilia cuprina</name>
    <name type="common">Green bottle fly</name>
    <name type="synonym">Australian sheep blowfly</name>
    <dbReference type="NCBI Taxonomy" id="7375"/>
    <lineage>
        <taxon>Eukaryota</taxon>
        <taxon>Metazoa</taxon>
        <taxon>Ecdysozoa</taxon>
        <taxon>Arthropoda</taxon>
        <taxon>Hexapoda</taxon>
        <taxon>Insecta</taxon>
        <taxon>Pterygota</taxon>
        <taxon>Neoptera</taxon>
        <taxon>Endopterygota</taxon>
        <taxon>Diptera</taxon>
        <taxon>Brachycera</taxon>
        <taxon>Muscomorpha</taxon>
        <taxon>Oestroidea</taxon>
        <taxon>Calliphoridae</taxon>
        <taxon>Luciliinae</taxon>
        <taxon>Lucilia</taxon>
    </lineage>
</organism>
<evidence type="ECO:0000313" key="3">
    <source>
        <dbReference type="EMBL" id="KNC24060.1"/>
    </source>
</evidence>
<feature type="chain" id="PRO_5005535428" description="Kazal-like domain-containing protein" evidence="1">
    <location>
        <begin position="17"/>
        <end position="209"/>
    </location>
</feature>
<feature type="domain" description="Kazal-like" evidence="2">
    <location>
        <begin position="68"/>
        <end position="117"/>
    </location>
</feature>
<dbReference type="GO" id="GO:0004867">
    <property type="term" value="F:serine-type endopeptidase inhibitor activity"/>
    <property type="evidence" value="ECO:0007669"/>
    <property type="project" value="InterPro"/>
</dbReference>
<keyword evidence="1" id="KW-0732">Signal</keyword>
<dbReference type="InterPro" id="IPR036058">
    <property type="entry name" value="Kazal_dom_sf"/>
</dbReference>
<dbReference type="PANTHER" id="PTHR21179:SF1">
    <property type="entry name" value="KAZ1-TYPE SERINE PROTEASE INHIBITOR-LIKE PROTEIN TYPE EPSILON-RELATED"/>
    <property type="match status" value="1"/>
</dbReference>
<dbReference type="Gene3D" id="3.30.60.30">
    <property type="match status" value="1"/>
</dbReference>
<feature type="signal peptide" evidence="1">
    <location>
        <begin position="1"/>
        <end position="16"/>
    </location>
</feature>
<dbReference type="PANTHER" id="PTHR21179">
    <property type="entry name" value="SERINE-TYPE ENDOPEPTIDASE INHIBITOR"/>
    <property type="match status" value="1"/>
</dbReference>
<accession>A0A0L0BVG8</accession>
<name>A0A0L0BVG8_LUCCU</name>
<sequence>MKSFLIFVLCIALTLARPQRFPVQQFPNQGFIGGGNNIFFPSNPNNNFNNNGNSVTTPAPAGTPTTASPQFLACMQSCPSTMEYNPVCGSDMENYHNNGRLGCAQRCGKSLFVSCIYGFPDSRNPNAEYELINPKNPEPPTKPLIVPITTPRNIVINTPPPPPADSKTFAYDPVSKTWTKVKETDPQPAEGSLFWNQNNDKWLTMVARY</sequence>